<dbReference type="AlphaFoldDB" id="A0A2P2PIZ9"/>
<evidence type="ECO:0000313" key="1">
    <source>
        <dbReference type="EMBL" id="MBX54703.1"/>
    </source>
</evidence>
<proteinExistence type="predicted"/>
<name>A0A2P2PIZ9_RHIMU</name>
<organism evidence="1">
    <name type="scientific">Rhizophora mucronata</name>
    <name type="common">Asiatic mangrove</name>
    <dbReference type="NCBI Taxonomy" id="61149"/>
    <lineage>
        <taxon>Eukaryota</taxon>
        <taxon>Viridiplantae</taxon>
        <taxon>Streptophyta</taxon>
        <taxon>Embryophyta</taxon>
        <taxon>Tracheophyta</taxon>
        <taxon>Spermatophyta</taxon>
        <taxon>Magnoliopsida</taxon>
        <taxon>eudicotyledons</taxon>
        <taxon>Gunneridae</taxon>
        <taxon>Pentapetalae</taxon>
        <taxon>rosids</taxon>
        <taxon>fabids</taxon>
        <taxon>Malpighiales</taxon>
        <taxon>Rhizophoraceae</taxon>
        <taxon>Rhizophora</taxon>
    </lineage>
</organism>
<protein>
    <submittedName>
        <fullName evidence="1">Uncharacterized protein</fullName>
    </submittedName>
</protein>
<dbReference type="EMBL" id="GGEC01074219">
    <property type="protein sequence ID" value="MBX54703.1"/>
    <property type="molecule type" value="Transcribed_RNA"/>
</dbReference>
<accession>A0A2P2PIZ9</accession>
<sequence length="38" mass="4446">MYVETNFLGVYMHVESDCIQRTHTPHCLLMLHAHISAF</sequence>
<reference evidence="1" key="1">
    <citation type="submission" date="2018-02" db="EMBL/GenBank/DDBJ databases">
        <title>Rhizophora mucronata_Transcriptome.</title>
        <authorList>
            <person name="Meera S.P."/>
            <person name="Sreeshan A."/>
            <person name="Augustine A."/>
        </authorList>
    </citation>
    <scope>NUCLEOTIDE SEQUENCE</scope>
    <source>
        <tissue evidence="1">Leaf</tissue>
    </source>
</reference>